<dbReference type="EMBL" id="JBIACJ010000004">
    <property type="protein sequence ID" value="MFE8696501.1"/>
    <property type="molecule type" value="Genomic_DNA"/>
</dbReference>
<evidence type="ECO:0000313" key="2">
    <source>
        <dbReference type="Proteomes" id="UP001601058"/>
    </source>
</evidence>
<reference evidence="1 2" key="1">
    <citation type="submission" date="2024-08" db="EMBL/GenBank/DDBJ databases">
        <title>Two novel Cytobacillus novel species.</title>
        <authorList>
            <person name="Liu G."/>
        </authorList>
    </citation>
    <scope>NUCLEOTIDE SEQUENCE [LARGE SCALE GENOMIC DNA]</scope>
    <source>
        <strain evidence="1 2">FJAT-53684</strain>
    </source>
</reference>
<keyword evidence="2" id="KW-1185">Reference proteome</keyword>
<gene>
    <name evidence="1" type="ORF">ACFYKT_09150</name>
</gene>
<dbReference type="Proteomes" id="UP001601058">
    <property type="component" value="Unassembled WGS sequence"/>
</dbReference>
<proteinExistence type="predicted"/>
<evidence type="ECO:0000313" key="1">
    <source>
        <dbReference type="EMBL" id="MFE8696501.1"/>
    </source>
</evidence>
<sequence length="81" mass="9523">MNPNQLIQEGNIFRETDKTSVREEYVAWATKVALYLEEKYPQTSIAEKTKLISQHLFMAYRVDSNYLELMGILKGICEYEQ</sequence>
<dbReference type="RefSeq" id="WP_389218599.1">
    <property type="nucleotide sequence ID" value="NZ_JBIACJ010000004.1"/>
</dbReference>
<name>A0ABW6JXC9_9BACI</name>
<comment type="caution">
    <text evidence="1">The sequence shown here is derived from an EMBL/GenBank/DDBJ whole genome shotgun (WGS) entry which is preliminary data.</text>
</comment>
<accession>A0ABW6JXC9</accession>
<organism evidence="1 2">
    <name type="scientific">Cytobacillus mangrovibacter</name>
    <dbReference type="NCBI Taxonomy" id="3299024"/>
    <lineage>
        <taxon>Bacteria</taxon>
        <taxon>Bacillati</taxon>
        <taxon>Bacillota</taxon>
        <taxon>Bacilli</taxon>
        <taxon>Bacillales</taxon>
        <taxon>Bacillaceae</taxon>
        <taxon>Cytobacillus</taxon>
    </lineage>
</organism>
<protein>
    <submittedName>
        <fullName evidence="1">Uncharacterized protein</fullName>
    </submittedName>
</protein>